<sequence length="1119" mass="126939">MLHFFLLLLVLLYNINCQEPIESSTLNFSHNTTESENINDDTVDSSTLYSNDFLININKSNTKNDKVIKIGHIGSLNAMPGAENILEMCRNDLWNEGILNNNFDIELIQSRACGQSYEGVAVAADMFHLQNVKCFIGPYCNAEMEGVSKMASYWNIPIIGYVAASTIFSDKNVFKTLARISMRTNNNIAMAVIELLKHYRWKKVSIVTNTGQLAFERLIAFEQNFNHGNITVVRKISLDDASNASSILSQGILNEIRLNSRIVICIFSKTRSMSREFLDAIAKSNMKLNDFVYIFPWLQEEAKELPPWIEENGEINDSIKKLFANTIIVDDINGFDNTLVTPFKEKVVKNGINIEELDMNNIYGYIHLYDALKLYVLVSKELIEESKGNFSVANNGKLVWNKMRKFSFPGLISNDGVSSGLIVMDDLAERVSSYGAFFVSPNKDEITKVIEMVPIFIDHCDGLKTKSGCFKMKINEIVTGYWPSIDGQLPVDVPLCGFRNENCNYTFYIVFASALLLIIIIIISGLFIKRILENRALAKTPWRVWRDDIKTLSDEEIQSMLSLGSSKTQMSNMDKFIKHHAIVGTNTHASFHMYPQKNLIQFSREDIVLLTQMKQLVHDNINPFIGISFNEKNEMLVLWKFCSRGTIQDIIYNEEVNLDSKFHAAFVRDITNGLEYLHLSPIGYHGSLTPWCCLIDRNWLVKLTDYGVANPIEKWTRQGLIEAESVKENNDKSAATQKTSVLYCAPEVLKTSEQNSRRGIDQSWIKQSETRRQAGDIYALGILIYEILFRKLPFPDKIDLLELVDTIKRDCNAAKPIIHDRNAIHPDLVALLLDCWNPNPDIRPTIRRVKLNTEHYLKVKGSLVDQMMRVMEQYANNLEKLVQERTGMLEEANVRADKLLSQLLPSYVANELKMGRPVPPKMFKQASVMFTDIVGFTTLCGQSTPLEVVNFLNNVYSGFDDIIAKYDAYKVETIGDAYMVVSGIPEENGNRHLANLADTSLDIMSFLHTYVIPHRKNEKLRIRLGIHCGPTAAGVVGLTAPRYCLFGDTVNTASRMESTGLPEQIQVSEFFKECLLTHFPNFHLSLRGAIEVKGKGLINTYWLEGRDGEHITAQLQKDE</sequence>
<feature type="transmembrane region" description="Helical" evidence="17">
    <location>
        <begin position="505"/>
        <end position="528"/>
    </location>
</feature>
<keyword evidence="10" id="KW-0675">Receptor</keyword>
<dbReference type="InterPro" id="IPR050401">
    <property type="entry name" value="Cyclic_nucleotide_synthase"/>
</dbReference>
<dbReference type="EC" id="4.6.1.2" evidence="3 15"/>
<dbReference type="InterPro" id="IPR011009">
    <property type="entry name" value="Kinase-like_dom_sf"/>
</dbReference>
<evidence type="ECO:0000256" key="12">
    <source>
        <dbReference type="ARBA" id="ARBA00023239"/>
    </source>
</evidence>
<feature type="domain" description="Guanylate cyclase" evidence="20">
    <location>
        <begin position="927"/>
        <end position="1057"/>
    </location>
</feature>
<dbReference type="FunFam" id="3.30.70.1230:FF:000035">
    <property type="entry name" value="Guanylate cyclase"/>
    <property type="match status" value="1"/>
</dbReference>
<evidence type="ECO:0000256" key="3">
    <source>
        <dbReference type="ARBA" id="ARBA00012202"/>
    </source>
</evidence>
<evidence type="ECO:0000256" key="16">
    <source>
        <dbReference type="SAM" id="Coils"/>
    </source>
</evidence>
<dbReference type="Gene3D" id="3.40.50.2300">
    <property type="match status" value="2"/>
</dbReference>
<dbReference type="PROSITE" id="PS50125">
    <property type="entry name" value="GUANYLATE_CYCLASE_2"/>
    <property type="match status" value="1"/>
</dbReference>
<dbReference type="SMART" id="SM00044">
    <property type="entry name" value="CYCc"/>
    <property type="match status" value="1"/>
</dbReference>
<dbReference type="GO" id="GO:0042330">
    <property type="term" value="P:taxis"/>
    <property type="evidence" value="ECO:0007669"/>
    <property type="project" value="UniProtKB-ARBA"/>
</dbReference>
<evidence type="ECO:0000256" key="4">
    <source>
        <dbReference type="ARBA" id="ARBA00022692"/>
    </source>
</evidence>
<dbReference type="GO" id="GO:0035556">
    <property type="term" value="P:intracellular signal transduction"/>
    <property type="evidence" value="ECO:0007669"/>
    <property type="project" value="InterPro"/>
</dbReference>
<dbReference type="InterPro" id="IPR029787">
    <property type="entry name" value="Nucleotide_cyclase"/>
</dbReference>
<dbReference type="Gene3D" id="3.30.70.1230">
    <property type="entry name" value="Nucleotide cyclase"/>
    <property type="match status" value="1"/>
</dbReference>
<protein>
    <recommendedName>
        <fullName evidence="3 15">Guanylate cyclase</fullName>
        <ecNumber evidence="3 15">4.6.1.2</ecNumber>
    </recommendedName>
</protein>
<keyword evidence="18" id="KW-0732">Signal</keyword>
<accession>A0A0N5BUE1</accession>
<feature type="signal peptide" evidence="18">
    <location>
        <begin position="1"/>
        <end position="17"/>
    </location>
</feature>
<dbReference type="PROSITE" id="PS00452">
    <property type="entry name" value="GUANYLATE_CYCLASE_1"/>
    <property type="match status" value="1"/>
</dbReference>
<evidence type="ECO:0000259" key="19">
    <source>
        <dbReference type="PROSITE" id="PS50011"/>
    </source>
</evidence>
<evidence type="ECO:0000313" key="22">
    <source>
        <dbReference type="WBParaSite" id="SPAL_0000946200.1"/>
    </source>
</evidence>
<dbReference type="SUPFAM" id="SSF53822">
    <property type="entry name" value="Periplasmic binding protein-like I"/>
    <property type="match status" value="1"/>
</dbReference>
<evidence type="ECO:0000256" key="5">
    <source>
        <dbReference type="ARBA" id="ARBA00022741"/>
    </source>
</evidence>
<dbReference type="GO" id="GO:0004016">
    <property type="term" value="F:adenylate cyclase activity"/>
    <property type="evidence" value="ECO:0007669"/>
    <property type="project" value="TreeGrafter"/>
</dbReference>
<keyword evidence="9 17" id="KW-0472">Membrane</keyword>
<dbReference type="Pfam" id="PF07714">
    <property type="entry name" value="PK_Tyr_Ser-Thr"/>
    <property type="match status" value="1"/>
</dbReference>
<keyword evidence="13 15" id="KW-0141">cGMP biosynthesis</keyword>
<organism evidence="21 22">
    <name type="scientific">Strongyloides papillosus</name>
    <name type="common">Intestinal threadworm</name>
    <dbReference type="NCBI Taxonomy" id="174720"/>
    <lineage>
        <taxon>Eukaryota</taxon>
        <taxon>Metazoa</taxon>
        <taxon>Ecdysozoa</taxon>
        <taxon>Nematoda</taxon>
        <taxon>Chromadorea</taxon>
        <taxon>Rhabditida</taxon>
        <taxon>Tylenchina</taxon>
        <taxon>Panagrolaimomorpha</taxon>
        <taxon>Strongyloidoidea</taxon>
        <taxon>Strongyloididae</taxon>
        <taxon>Strongyloides</taxon>
    </lineage>
</organism>
<keyword evidence="7 17" id="KW-1133">Transmembrane helix</keyword>
<dbReference type="InterPro" id="IPR001054">
    <property type="entry name" value="A/G_cyclase"/>
</dbReference>
<dbReference type="GO" id="GO:0005525">
    <property type="term" value="F:GTP binding"/>
    <property type="evidence" value="ECO:0007669"/>
    <property type="project" value="UniProtKB-KW"/>
</dbReference>
<evidence type="ECO:0000259" key="20">
    <source>
        <dbReference type="PROSITE" id="PS50125"/>
    </source>
</evidence>
<evidence type="ECO:0000256" key="7">
    <source>
        <dbReference type="ARBA" id="ARBA00022989"/>
    </source>
</evidence>
<dbReference type="GO" id="GO:0007168">
    <property type="term" value="P:receptor guanylyl cyclase signaling pathway"/>
    <property type="evidence" value="ECO:0007669"/>
    <property type="project" value="TreeGrafter"/>
</dbReference>
<evidence type="ECO:0000256" key="1">
    <source>
        <dbReference type="ARBA" id="ARBA00001436"/>
    </source>
</evidence>
<keyword evidence="6" id="KW-0460">Magnesium</keyword>
<dbReference type="Gene3D" id="1.10.510.10">
    <property type="entry name" value="Transferase(Phosphotransferase) domain 1"/>
    <property type="match status" value="1"/>
</dbReference>
<dbReference type="PANTHER" id="PTHR11920">
    <property type="entry name" value="GUANYLYL CYCLASE"/>
    <property type="match status" value="1"/>
</dbReference>
<comment type="catalytic activity">
    <reaction evidence="1 15">
        <text>GTP = 3',5'-cyclic GMP + diphosphate</text>
        <dbReference type="Rhea" id="RHEA:13665"/>
        <dbReference type="ChEBI" id="CHEBI:33019"/>
        <dbReference type="ChEBI" id="CHEBI:37565"/>
        <dbReference type="ChEBI" id="CHEBI:57746"/>
        <dbReference type="EC" id="4.6.1.2"/>
    </reaction>
</comment>
<name>A0A0N5BUE1_STREA</name>
<keyword evidence="21" id="KW-1185">Reference proteome</keyword>
<dbReference type="GO" id="GO:0005886">
    <property type="term" value="C:plasma membrane"/>
    <property type="evidence" value="ECO:0007669"/>
    <property type="project" value="TreeGrafter"/>
</dbReference>
<dbReference type="InterPro" id="IPR018297">
    <property type="entry name" value="A/G_cyclase_CS"/>
</dbReference>
<dbReference type="GO" id="GO:0009266">
    <property type="term" value="P:response to temperature stimulus"/>
    <property type="evidence" value="ECO:0007669"/>
    <property type="project" value="UniProtKB-ARBA"/>
</dbReference>
<dbReference type="STRING" id="174720.A0A0N5BUE1"/>
<evidence type="ECO:0000256" key="17">
    <source>
        <dbReference type="SAM" id="Phobius"/>
    </source>
</evidence>
<evidence type="ECO:0000256" key="9">
    <source>
        <dbReference type="ARBA" id="ARBA00023136"/>
    </source>
</evidence>
<dbReference type="SUPFAM" id="SSF56112">
    <property type="entry name" value="Protein kinase-like (PK-like)"/>
    <property type="match status" value="1"/>
</dbReference>
<dbReference type="Pfam" id="PF00211">
    <property type="entry name" value="Guanylate_cyc"/>
    <property type="match status" value="1"/>
</dbReference>
<dbReference type="SUPFAM" id="SSF55073">
    <property type="entry name" value="Nucleotide cyclase"/>
    <property type="match status" value="1"/>
</dbReference>
<dbReference type="Pfam" id="PF01094">
    <property type="entry name" value="ANF_receptor"/>
    <property type="match status" value="1"/>
</dbReference>
<evidence type="ECO:0000256" key="18">
    <source>
        <dbReference type="SAM" id="SignalP"/>
    </source>
</evidence>
<dbReference type="PROSITE" id="PS50011">
    <property type="entry name" value="PROTEIN_KINASE_DOM"/>
    <property type="match status" value="1"/>
</dbReference>
<reference evidence="22" key="1">
    <citation type="submission" date="2017-02" db="UniProtKB">
        <authorList>
            <consortium name="WormBaseParasite"/>
        </authorList>
    </citation>
    <scope>IDENTIFICATION</scope>
</reference>
<keyword evidence="16" id="KW-0175">Coiled coil</keyword>
<dbReference type="GO" id="GO:0009581">
    <property type="term" value="P:detection of external stimulus"/>
    <property type="evidence" value="ECO:0007669"/>
    <property type="project" value="UniProtKB-ARBA"/>
</dbReference>
<keyword evidence="11" id="KW-0325">Glycoprotein</keyword>
<evidence type="ECO:0000313" key="21">
    <source>
        <dbReference type="Proteomes" id="UP000046392"/>
    </source>
</evidence>
<keyword evidence="12 14" id="KW-0456">Lyase</keyword>
<dbReference type="AlphaFoldDB" id="A0A0N5BUE1"/>
<keyword evidence="8" id="KW-0342">GTP-binding</keyword>
<dbReference type="GO" id="GO:0043005">
    <property type="term" value="C:neuron projection"/>
    <property type="evidence" value="ECO:0007669"/>
    <property type="project" value="UniProtKB-ARBA"/>
</dbReference>
<evidence type="ECO:0000256" key="10">
    <source>
        <dbReference type="ARBA" id="ARBA00023170"/>
    </source>
</evidence>
<proteinExistence type="inferred from homology"/>
<evidence type="ECO:0000256" key="6">
    <source>
        <dbReference type="ARBA" id="ARBA00022842"/>
    </source>
</evidence>
<dbReference type="CDD" id="cd07302">
    <property type="entry name" value="CHD"/>
    <property type="match status" value="1"/>
</dbReference>
<evidence type="ECO:0000256" key="8">
    <source>
        <dbReference type="ARBA" id="ARBA00023134"/>
    </source>
</evidence>
<dbReference type="WBParaSite" id="SPAL_0000946200.1">
    <property type="protein sequence ID" value="SPAL_0000946200.1"/>
    <property type="gene ID" value="SPAL_0000946200"/>
</dbReference>
<evidence type="ECO:0000256" key="11">
    <source>
        <dbReference type="ARBA" id="ARBA00023180"/>
    </source>
</evidence>
<dbReference type="GO" id="GO:0004672">
    <property type="term" value="F:protein kinase activity"/>
    <property type="evidence" value="ECO:0007669"/>
    <property type="project" value="InterPro"/>
</dbReference>
<feature type="chain" id="PRO_5005894955" description="Guanylate cyclase" evidence="18">
    <location>
        <begin position="18"/>
        <end position="1119"/>
    </location>
</feature>
<dbReference type="InterPro" id="IPR028082">
    <property type="entry name" value="Peripla_BP_I"/>
</dbReference>
<keyword evidence="4 17" id="KW-0812">Transmembrane</keyword>
<dbReference type="InterPro" id="IPR001828">
    <property type="entry name" value="ANF_lig-bd_rcpt"/>
</dbReference>
<dbReference type="InterPro" id="IPR001245">
    <property type="entry name" value="Ser-Thr/Tyr_kinase_cat_dom"/>
</dbReference>
<dbReference type="GO" id="GO:0001653">
    <property type="term" value="F:peptide receptor activity"/>
    <property type="evidence" value="ECO:0007669"/>
    <property type="project" value="TreeGrafter"/>
</dbReference>
<keyword evidence="5" id="KW-0547">Nucleotide-binding</keyword>
<dbReference type="Proteomes" id="UP000046392">
    <property type="component" value="Unplaced"/>
</dbReference>
<dbReference type="GO" id="GO:0009582">
    <property type="term" value="P:detection of abiotic stimulus"/>
    <property type="evidence" value="ECO:0007669"/>
    <property type="project" value="UniProtKB-ARBA"/>
</dbReference>
<dbReference type="CDD" id="cd06352">
    <property type="entry name" value="PBP1_NPR_GC-like"/>
    <property type="match status" value="1"/>
</dbReference>
<dbReference type="GO" id="GO:0004383">
    <property type="term" value="F:guanylate cyclase activity"/>
    <property type="evidence" value="ECO:0007669"/>
    <property type="project" value="UniProtKB-EC"/>
</dbReference>
<evidence type="ECO:0000256" key="14">
    <source>
        <dbReference type="RuleBase" id="RU000405"/>
    </source>
</evidence>
<dbReference type="FunFam" id="1.10.510.10:FF:000941">
    <property type="entry name" value="Guanylate cyclase"/>
    <property type="match status" value="1"/>
</dbReference>
<evidence type="ECO:0000256" key="13">
    <source>
        <dbReference type="ARBA" id="ARBA00023293"/>
    </source>
</evidence>
<comment type="subcellular location">
    <subcellularLocation>
        <location evidence="2">Membrane</location>
        <topology evidence="2">Single-pass type I membrane protein</topology>
    </subcellularLocation>
</comment>
<feature type="domain" description="Protein kinase" evidence="19">
    <location>
        <begin position="557"/>
        <end position="857"/>
    </location>
</feature>
<evidence type="ECO:0000256" key="2">
    <source>
        <dbReference type="ARBA" id="ARBA00004479"/>
    </source>
</evidence>
<dbReference type="GO" id="GO:0005524">
    <property type="term" value="F:ATP binding"/>
    <property type="evidence" value="ECO:0007669"/>
    <property type="project" value="InterPro"/>
</dbReference>
<comment type="similarity">
    <text evidence="14">Belongs to the adenylyl cyclase class-4/guanylyl cyclase family.</text>
</comment>
<feature type="coiled-coil region" evidence="16">
    <location>
        <begin position="864"/>
        <end position="891"/>
    </location>
</feature>
<dbReference type="InterPro" id="IPR000719">
    <property type="entry name" value="Prot_kinase_dom"/>
</dbReference>
<evidence type="ECO:0000256" key="15">
    <source>
        <dbReference type="RuleBase" id="RU003431"/>
    </source>
</evidence>
<dbReference type="PANTHER" id="PTHR11920:SF498">
    <property type="entry name" value="RECEPTOR-TYPE GUANYLATE CYCLASE GCY-8"/>
    <property type="match status" value="1"/>
</dbReference>